<gene>
    <name evidence="2" type="ORF">LK09_11520</name>
</gene>
<keyword evidence="1" id="KW-1133">Transmembrane helix</keyword>
<dbReference type="EMBL" id="JTDK01000010">
    <property type="protein sequence ID" value="KHK97399.1"/>
    <property type="molecule type" value="Genomic_DNA"/>
</dbReference>
<feature type="transmembrane region" description="Helical" evidence="1">
    <location>
        <begin position="21"/>
        <end position="44"/>
    </location>
</feature>
<proteinExistence type="predicted"/>
<dbReference type="OrthoDB" id="5118919at2"/>
<comment type="caution">
    <text evidence="2">The sequence shown here is derived from an EMBL/GenBank/DDBJ whole genome shotgun (WGS) entry which is preliminary data.</text>
</comment>
<protein>
    <submittedName>
        <fullName evidence="2">TadE family protein</fullName>
    </submittedName>
</protein>
<sequence length="160" mass="16938">MRRSNGWTDRLRVNAPATDDAGSAAIEFIFVGVLMLVPLVYLIVTLGLVQGQTLGAEAAARHIARAVATAPDPEAASRRARQVLQAVIADYDLDPATVDLSMSCLPRGVRCPSAGATVRVTVRAQVALPLVPHILGLNDWASVRLESHAAQHVSQFPGSP</sequence>
<dbReference type="STRING" id="1348253.LK09_11520"/>
<evidence type="ECO:0000256" key="1">
    <source>
        <dbReference type="SAM" id="Phobius"/>
    </source>
</evidence>
<dbReference type="AlphaFoldDB" id="A0A0B2A1Q4"/>
<evidence type="ECO:0000313" key="3">
    <source>
        <dbReference type="Proteomes" id="UP000031030"/>
    </source>
</evidence>
<organism evidence="2 3">
    <name type="scientific">Microbacterium mangrovi</name>
    <dbReference type="NCBI Taxonomy" id="1348253"/>
    <lineage>
        <taxon>Bacteria</taxon>
        <taxon>Bacillati</taxon>
        <taxon>Actinomycetota</taxon>
        <taxon>Actinomycetes</taxon>
        <taxon>Micrococcales</taxon>
        <taxon>Microbacteriaceae</taxon>
        <taxon>Microbacterium</taxon>
    </lineage>
</organism>
<accession>A0A0B2A1Q4</accession>
<keyword evidence="1" id="KW-0472">Membrane</keyword>
<keyword evidence="1" id="KW-0812">Transmembrane</keyword>
<keyword evidence="3" id="KW-1185">Reference proteome</keyword>
<dbReference type="Proteomes" id="UP000031030">
    <property type="component" value="Unassembled WGS sequence"/>
</dbReference>
<dbReference type="RefSeq" id="WP_039399378.1">
    <property type="nucleotide sequence ID" value="NZ_JTDK01000010.1"/>
</dbReference>
<reference evidence="2 3" key="1">
    <citation type="submission" date="2014-11" db="EMBL/GenBank/DDBJ databases">
        <title>Genome sequence of Microbacterium mangrovi MUSC 115(T).</title>
        <authorList>
            <person name="Lee L.-H."/>
        </authorList>
    </citation>
    <scope>NUCLEOTIDE SEQUENCE [LARGE SCALE GENOMIC DNA]</scope>
    <source>
        <strain evidence="2 3">MUSC 115</strain>
    </source>
</reference>
<name>A0A0B2A1Q4_9MICO</name>
<evidence type="ECO:0000313" key="2">
    <source>
        <dbReference type="EMBL" id="KHK97399.1"/>
    </source>
</evidence>